<evidence type="ECO:0000256" key="2">
    <source>
        <dbReference type="ARBA" id="ARBA00005179"/>
    </source>
</evidence>
<dbReference type="PROSITE" id="PS50172">
    <property type="entry name" value="BRCT"/>
    <property type="match status" value="1"/>
</dbReference>
<dbReference type="Proteomes" id="UP000188533">
    <property type="component" value="Unassembled WGS sequence"/>
</dbReference>
<dbReference type="Gene3D" id="3.40.50.10190">
    <property type="entry name" value="BRCT domain"/>
    <property type="match status" value="1"/>
</dbReference>
<dbReference type="GO" id="GO:0004497">
    <property type="term" value="F:monooxygenase activity"/>
    <property type="evidence" value="ECO:0007669"/>
    <property type="project" value="UniProtKB-KW"/>
</dbReference>
<feature type="compositionally biased region" description="Acidic residues" evidence="8">
    <location>
        <begin position="1742"/>
        <end position="1751"/>
    </location>
</feature>
<evidence type="ECO:0000313" key="11">
    <source>
        <dbReference type="EMBL" id="GAV99179.1"/>
    </source>
</evidence>
<comment type="pathway">
    <text evidence="2">Secondary metabolite biosynthesis.</text>
</comment>
<feature type="region of interest" description="Disordered" evidence="8">
    <location>
        <begin position="603"/>
        <end position="651"/>
    </location>
</feature>
<evidence type="ECO:0000256" key="1">
    <source>
        <dbReference type="ARBA" id="ARBA00001971"/>
    </source>
</evidence>
<feature type="compositionally biased region" description="Acidic residues" evidence="8">
    <location>
        <begin position="1156"/>
        <end position="1173"/>
    </location>
</feature>
<dbReference type="EMBL" id="BDGU01000012">
    <property type="protein sequence ID" value="GAV99179.1"/>
    <property type="molecule type" value="Genomic_DNA"/>
</dbReference>
<name>A0A1Q3DW60_LENED</name>
<feature type="compositionally biased region" description="Acidic residues" evidence="8">
    <location>
        <begin position="639"/>
        <end position="649"/>
    </location>
</feature>
<dbReference type="InterPro" id="IPR036396">
    <property type="entry name" value="Cyt_P450_sf"/>
</dbReference>
<feature type="region of interest" description="Disordered" evidence="8">
    <location>
        <begin position="1712"/>
        <end position="1782"/>
    </location>
</feature>
<feature type="compositionally biased region" description="Polar residues" evidence="8">
    <location>
        <begin position="1042"/>
        <end position="1058"/>
    </location>
</feature>
<evidence type="ECO:0000256" key="3">
    <source>
        <dbReference type="ARBA" id="ARBA00010617"/>
    </source>
</evidence>
<keyword evidence="6" id="KW-0408">Iron</keyword>
<dbReference type="SUPFAM" id="SSF48264">
    <property type="entry name" value="Cytochrome P450"/>
    <property type="match status" value="1"/>
</dbReference>
<feature type="compositionally biased region" description="Polar residues" evidence="8">
    <location>
        <begin position="848"/>
        <end position="860"/>
    </location>
</feature>
<feature type="compositionally biased region" description="Low complexity" evidence="8">
    <location>
        <begin position="558"/>
        <end position="575"/>
    </location>
</feature>
<sequence length="1782" mass="193869">MYPTTDIAFRPEVLAVILGVANHLFFQKYEPFGRTVLYVLALLLVEPVVLCLLLAYASPAATVQWTNYIFAYGAFFASLLSSIILYRLSPFHPLAKVPGPMMHKVSKLWSVWICWQGRQHTEFKAMHDKYGPVVRTGPNEISVIDPNAVTDVLGAGGLPKGKWYLARQDEQAPSNLLTLTGEKHANRRRVWNRGFNAGALEEYDEILAKSATQLVDGIQARSESQGEVDLTTWFNYFSYDFMAEFVFGGGSDMLKEGKDEKGILELLEHHMITGALVSHIPWFFYLGNRIPGATQSTLKMRAHAMKWVQDRLKKGAEIKDLWYHLTDEAAREKEEQPLRKEVVADALMAIVAGADTTSVALTNFFYLILKHPEHYQRVQEEVDRVYADVDATDISKQSELKFLSACLDEALRLLPPGLTGGPRQVPQGGRMIVGYFLPEGTQVYLPPYVMHRNPECFYPRTNDFVPSRNRSRLELEEGSEARVEDSAEEDEMNLSPKKLGDKRSPSPSTSTDWPRLKRFKSSPKGSDLEANIASKPAHSRHLSDSILIVAKTRRKRSATTSKPKSSSSSTTRRQSPAVLPPQKERARSVPVFPSFRDFPVININDIPTSPTRRRPPSWEPKLRITSGSLFPQSQTLESIPDEAGEEPEETVGAARGVVAEISVDAPLPATPRQTDVLAVPADIHAVPLSPLTPLPETPFFKKVTENVDNTEDRFAASGEGQALFRKEEPKAVSETTSIEAVVPVKVSRSRLPRPTNATASSSKTNLKGVVPLQATSNRPAASRGQETNAFDVLMRRTGKMQAKEKKSTEMTEIPIHLSGVNVDKATEIGKVTKQKKGSDMKGKGKSGTNVEVKSGSTSTIIGKMRPRTKPDVKKPAIPHIFLEDEGEDLPGELSNIGKISGSPAYPLQPLPTRNSPSPLEFGALPPKSSSPDIEERLIGVDEAILTMDDVKMKGADEITVERHPARNDSLPAIDTNVVPRVPSPLFSEPPTTAPSPLFSEPGHREDEYPKDGAHDEHVDTMDKPDVTARIYDEPMEIEPHSPSLTTLEVRSSPSLEINSRTRRQKVARPPLPPRTTRSASSKVPTKESTTSGRTKKVPVSRKAGKKAANKAVASSEVADVAPSAVASSSSIDLSGHKESPADVDISNPQTLPVFTDDGEPLSELSDLPEDYLDVELPLKGDGGEDVEMEAPSDTTESRMKPSGDEKNSIRFSPKRKSPRGLKSEEAAPEGASASFSVVSPPSPNSTSTAPLSARSTRSSKKSAIPVPITPARPKSSIFKSPAAPGIKPGSAPSSPTKLTKSYSMFSYVPVMPHLINSDTSVLARLDHALAALSKPPPAREPTRPKTSMGFNRDDPDSSIEFEGGSTDGVLEKGKRKSISTVGLGRPSTSKASTATSNGHASNSKPASSMSSSSELLAQSKMSQFLPVGTGPGLKKKNKTAVVMRGGRLGMSMQTGTGNRFPVGPGSLGSRGKKASQRTTLPSVVASPVKGGGYVHQDNDVEMSDGEATKLDISMSGNQSDMDISELEAVMGGSREGKAREMGNGLNRPPVTLSQSMSALPNTTTMELMGPPPPPTSPPRRAGLRSSSSSYPSSGNTSQPQAPPKFVPELTVLEGCTVFVDVWMSDGQDTSSLYIDIAKNLGARVVKRIGPQCTHVVYTSGRERTVEQYFALDEAKRPKAVGASWLRDCRQAAARLDEERYLVDLEEHKPDPTSNFFSLKGDKDKRHKRRQSYIPKFCGTDDNGTEDGDISIDESNTSMVDDEMTPLERARLRQSTAGSSSHK</sequence>
<dbReference type="InterPro" id="IPR050121">
    <property type="entry name" value="Cytochrome_P450_monoxygenase"/>
</dbReference>
<dbReference type="Pfam" id="PF00067">
    <property type="entry name" value="p450"/>
    <property type="match status" value="1"/>
</dbReference>
<feature type="compositionally biased region" description="Low complexity" evidence="8">
    <location>
        <begin position="1578"/>
        <end position="1593"/>
    </location>
</feature>
<feature type="region of interest" description="Disordered" evidence="8">
    <location>
        <begin position="1449"/>
        <end position="1500"/>
    </location>
</feature>
<reference evidence="11 12" key="1">
    <citation type="submission" date="2016-08" db="EMBL/GenBank/DDBJ databases">
        <authorList>
            <consortium name="Lentinula edodes genome sequencing consortium"/>
            <person name="Sakamoto Y."/>
            <person name="Nakade K."/>
            <person name="Sato S."/>
            <person name="Yoshida Y."/>
            <person name="Miyazaki K."/>
            <person name="Natsume S."/>
            <person name="Konno N."/>
        </authorList>
    </citation>
    <scope>NUCLEOTIDE SEQUENCE [LARGE SCALE GENOMIC DNA]</scope>
    <source>
        <strain evidence="11 12">NBRC 111202</strain>
    </source>
</reference>
<dbReference type="PANTHER" id="PTHR24305">
    <property type="entry name" value="CYTOCHROME P450"/>
    <property type="match status" value="1"/>
</dbReference>
<keyword evidence="4" id="KW-0479">Metal-binding</keyword>
<feature type="region of interest" description="Disordered" evidence="8">
    <location>
        <begin position="832"/>
        <end position="873"/>
    </location>
</feature>
<gene>
    <name evidence="11" type="ORF">LENED_000619</name>
</gene>
<comment type="caution">
    <text evidence="11">The sequence shown here is derived from an EMBL/GenBank/DDBJ whole genome shotgun (WGS) entry which is preliminary data.</text>
</comment>
<evidence type="ECO:0000259" key="10">
    <source>
        <dbReference type="PROSITE" id="PS50172"/>
    </source>
</evidence>
<dbReference type="GO" id="GO:0016705">
    <property type="term" value="F:oxidoreductase activity, acting on paired donors, with incorporation or reduction of molecular oxygen"/>
    <property type="evidence" value="ECO:0007669"/>
    <property type="project" value="InterPro"/>
</dbReference>
<accession>A0A1Q3DW60</accession>
<comment type="similarity">
    <text evidence="3">Belongs to the cytochrome P450 family.</text>
</comment>
<evidence type="ECO:0000256" key="9">
    <source>
        <dbReference type="SAM" id="Phobius"/>
    </source>
</evidence>
<feature type="region of interest" description="Disordered" evidence="8">
    <location>
        <begin position="886"/>
        <end position="934"/>
    </location>
</feature>
<dbReference type="GO" id="GO:0020037">
    <property type="term" value="F:heme binding"/>
    <property type="evidence" value="ECO:0007669"/>
    <property type="project" value="InterPro"/>
</dbReference>
<evidence type="ECO:0000256" key="7">
    <source>
        <dbReference type="ARBA" id="ARBA00023033"/>
    </source>
</evidence>
<feature type="compositionally biased region" description="Polar residues" evidence="8">
    <location>
        <begin position="1551"/>
        <end position="1565"/>
    </location>
</feature>
<feature type="compositionally biased region" description="Basic residues" evidence="8">
    <location>
        <begin position="1093"/>
        <end position="1108"/>
    </location>
</feature>
<dbReference type="PANTHER" id="PTHR24305:SF187">
    <property type="entry name" value="P450, PUTATIVE (EUROFUNG)-RELATED"/>
    <property type="match status" value="1"/>
</dbReference>
<feature type="compositionally biased region" description="Low complexity" evidence="8">
    <location>
        <begin position="1401"/>
        <end position="1417"/>
    </location>
</feature>
<dbReference type="InterPro" id="IPR001128">
    <property type="entry name" value="Cyt_P450"/>
</dbReference>
<keyword evidence="9" id="KW-0472">Membrane</keyword>
<feature type="compositionally biased region" description="Low complexity" evidence="8">
    <location>
        <begin position="1109"/>
        <end position="1130"/>
    </location>
</feature>
<dbReference type="Gene3D" id="1.10.630.10">
    <property type="entry name" value="Cytochrome P450"/>
    <property type="match status" value="1"/>
</dbReference>
<feature type="transmembrane region" description="Helical" evidence="9">
    <location>
        <begin position="69"/>
        <end position="88"/>
    </location>
</feature>
<feature type="compositionally biased region" description="Basic and acidic residues" evidence="8">
    <location>
        <begin position="471"/>
        <end position="485"/>
    </location>
</feature>
<feature type="compositionally biased region" description="Polar residues" evidence="8">
    <location>
        <begin position="625"/>
        <end position="637"/>
    </location>
</feature>
<feature type="compositionally biased region" description="Polar residues" evidence="8">
    <location>
        <begin position="1772"/>
        <end position="1782"/>
    </location>
</feature>
<reference evidence="11 12" key="2">
    <citation type="submission" date="2017-02" db="EMBL/GenBank/DDBJ databases">
        <title>A genome survey and senescence transcriptome analysis in Lentinula edodes.</title>
        <authorList>
            <person name="Sakamoto Y."/>
            <person name="Nakade K."/>
            <person name="Sato S."/>
            <person name="Yoshida Y."/>
            <person name="Miyazaki K."/>
            <person name="Natsume S."/>
            <person name="Konno N."/>
        </authorList>
    </citation>
    <scope>NUCLEOTIDE SEQUENCE [LARGE SCALE GENOMIC DNA]</scope>
    <source>
        <strain evidence="11 12">NBRC 111202</strain>
    </source>
</reference>
<dbReference type="InterPro" id="IPR001357">
    <property type="entry name" value="BRCT_dom"/>
</dbReference>
<dbReference type="GO" id="GO:0005506">
    <property type="term" value="F:iron ion binding"/>
    <property type="evidence" value="ECO:0007669"/>
    <property type="project" value="InterPro"/>
</dbReference>
<organism evidence="11 12">
    <name type="scientific">Lentinula edodes</name>
    <name type="common">Shiitake mushroom</name>
    <name type="synonym">Lentinus edodes</name>
    <dbReference type="NCBI Taxonomy" id="5353"/>
    <lineage>
        <taxon>Eukaryota</taxon>
        <taxon>Fungi</taxon>
        <taxon>Dikarya</taxon>
        <taxon>Basidiomycota</taxon>
        <taxon>Agaricomycotina</taxon>
        <taxon>Agaricomycetes</taxon>
        <taxon>Agaricomycetidae</taxon>
        <taxon>Agaricales</taxon>
        <taxon>Marasmiineae</taxon>
        <taxon>Omphalotaceae</taxon>
        <taxon>Lentinula</taxon>
    </lineage>
</organism>
<keyword evidence="9" id="KW-0812">Transmembrane</keyword>
<feature type="domain" description="BRCT" evidence="10">
    <location>
        <begin position="1607"/>
        <end position="1702"/>
    </location>
</feature>
<evidence type="ECO:0000313" key="12">
    <source>
        <dbReference type="Proteomes" id="UP000188533"/>
    </source>
</evidence>
<feature type="transmembrane region" description="Helical" evidence="9">
    <location>
        <begin position="36"/>
        <end position="57"/>
    </location>
</feature>
<feature type="compositionally biased region" description="Polar residues" evidence="8">
    <location>
        <begin position="1075"/>
        <end position="1092"/>
    </location>
</feature>
<evidence type="ECO:0000256" key="8">
    <source>
        <dbReference type="SAM" id="MobiDB-lite"/>
    </source>
</evidence>
<keyword evidence="5" id="KW-0560">Oxidoreductase</keyword>
<dbReference type="InterPro" id="IPR036420">
    <property type="entry name" value="BRCT_dom_sf"/>
</dbReference>
<dbReference type="CDD" id="cd17716">
    <property type="entry name" value="BRCT_microcephalin_rpt1"/>
    <property type="match status" value="1"/>
</dbReference>
<evidence type="ECO:0000256" key="5">
    <source>
        <dbReference type="ARBA" id="ARBA00023002"/>
    </source>
</evidence>
<feature type="compositionally biased region" description="Basic and acidic residues" evidence="8">
    <location>
        <begin position="1195"/>
        <end position="1208"/>
    </location>
</feature>
<keyword evidence="9" id="KW-1133">Transmembrane helix</keyword>
<feature type="compositionally biased region" description="Polar residues" evidence="8">
    <location>
        <begin position="1386"/>
        <end position="1400"/>
    </location>
</feature>
<feature type="compositionally biased region" description="Low complexity" evidence="8">
    <location>
        <begin position="1228"/>
        <end position="1256"/>
    </location>
</feature>
<feature type="region of interest" description="Disordered" evidence="8">
    <location>
        <begin position="960"/>
        <end position="1299"/>
    </location>
</feature>
<feature type="region of interest" description="Disordered" evidence="8">
    <location>
        <begin position="1330"/>
        <end position="1417"/>
    </location>
</feature>
<protein>
    <submittedName>
        <fullName evidence="11">Cytochrome p450</fullName>
    </submittedName>
</protein>
<dbReference type="Pfam" id="PF00533">
    <property type="entry name" value="BRCT"/>
    <property type="match status" value="1"/>
</dbReference>
<comment type="cofactor">
    <cofactor evidence="1">
        <name>heme</name>
        <dbReference type="ChEBI" id="CHEBI:30413"/>
    </cofactor>
</comment>
<dbReference type="SUPFAM" id="SSF52113">
    <property type="entry name" value="BRCT domain"/>
    <property type="match status" value="1"/>
</dbReference>
<keyword evidence="12" id="KW-1185">Reference proteome</keyword>
<feature type="region of interest" description="Disordered" evidence="8">
    <location>
        <begin position="470"/>
        <end position="591"/>
    </location>
</feature>
<feature type="compositionally biased region" description="Basic and acidic residues" evidence="8">
    <location>
        <begin position="1001"/>
        <end position="1032"/>
    </location>
</feature>
<evidence type="ECO:0000256" key="6">
    <source>
        <dbReference type="ARBA" id="ARBA00023004"/>
    </source>
</evidence>
<feature type="region of interest" description="Disordered" evidence="8">
    <location>
        <begin position="1532"/>
        <end position="1605"/>
    </location>
</feature>
<dbReference type="STRING" id="5353.A0A1Q3DW60"/>
<proteinExistence type="inferred from homology"/>
<keyword evidence="7" id="KW-0503">Monooxygenase</keyword>
<evidence type="ECO:0000256" key="4">
    <source>
        <dbReference type="ARBA" id="ARBA00022723"/>
    </source>
</evidence>